<dbReference type="RefSeq" id="WP_119330312.1">
    <property type="nucleotide sequence ID" value="NZ_JBHSJH010000001.1"/>
</dbReference>
<evidence type="ECO:0000256" key="7">
    <source>
        <dbReference type="HAMAP-Rule" id="MF_00639"/>
    </source>
</evidence>
<dbReference type="Gene3D" id="3.90.190.20">
    <property type="entry name" value="Mur ligase, C-terminal domain"/>
    <property type="match status" value="1"/>
</dbReference>
<comment type="function">
    <text evidence="7 8">Cell wall formation. Catalyzes the addition of glutamate to the nucleotide precursor UDP-N-acetylmuramoyl-L-alanine (UMA).</text>
</comment>
<keyword evidence="7 8" id="KW-0131">Cell cycle</keyword>
<evidence type="ECO:0000256" key="3">
    <source>
        <dbReference type="ARBA" id="ARBA00022490"/>
    </source>
</evidence>
<keyword evidence="4 7" id="KW-0436">Ligase</keyword>
<accession>A0ABV9TBN8</accession>
<reference evidence="12" key="1">
    <citation type="journal article" date="2019" name="Int. J. Syst. Evol. Microbiol.">
        <title>The Global Catalogue of Microorganisms (GCM) 10K type strain sequencing project: providing services to taxonomists for standard genome sequencing and annotation.</title>
        <authorList>
            <consortium name="The Broad Institute Genomics Platform"/>
            <consortium name="The Broad Institute Genome Sequencing Center for Infectious Disease"/>
            <person name="Wu L."/>
            <person name="Ma J."/>
        </authorList>
    </citation>
    <scope>NUCLEOTIDE SEQUENCE [LARGE SCALE GENOMIC DNA]</scope>
    <source>
        <strain evidence="12">CGMCC 1.13718</strain>
    </source>
</reference>
<dbReference type="NCBIfam" id="TIGR01087">
    <property type="entry name" value="murD"/>
    <property type="match status" value="1"/>
</dbReference>
<keyword evidence="7 8" id="KW-0133">Cell shape</keyword>
<keyword evidence="12" id="KW-1185">Reference proteome</keyword>
<organism evidence="11 12">
    <name type="scientific">Pseudofrancisella aestuarii</name>
    <dbReference type="NCBI Taxonomy" id="2670347"/>
    <lineage>
        <taxon>Bacteria</taxon>
        <taxon>Pseudomonadati</taxon>
        <taxon>Pseudomonadota</taxon>
        <taxon>Gammaproteobacteria</taxon>
        <taxon>Thiotrichales</taxon>
        <taxon>Francisellaceae</taxon>
        <taxon>Pseudofrancisella</taxon>
    </lineage>
</organism>
<dbReference type="Gene3D" id="3.40.1190.10">
    <property type="entry name" value="Mur-like, catalytic domain"/>
    <property type="match status" value="1"/>
</dbReference>
<evidence type="ECO:0000259" key="9">
    <source>
        <dbReference type="Pfam" id="PF02875"/>
    </source>
</evidence>
<dbReference type="EMBL" id="JBHSJH010000001">
    <property type="protein sequence ID" value="MFC4891973.1"/>
    <property type="molecule type" value="Genomic_DNA"/>
</dbReference>
<keyword evidence="7 8" id="KW-0573">Peptidoglycan synthesis</keyword>
<evidence type="ECO:0000256" key="6">
    <source>
        <dbReference type="ARBA" id="ARBA00022840"/>
    </source>
</evidence>
<evidence type="ECO:0000256" key="5">
    <source>
        <dbReference type="ARBA" id="ARBA00022741"/>
    </source>
</evidence>
<dbReference type="Pfam" id="PF02875">
    <property type="entry name" value="Mur_ligase_C"/>
    <property type="match status" value="1"/>
</dbReference>
<name>A0ABV9TBN8_9GAMM</name>
<evidence type="ECO:0000256" key="4">
    <source>
        <dbReference type="ARBA" id="ARBA00022598"/>
    </source>
</evidence>
<evidence type="ECO:0000313" key="12">
    <source>
        <dbReference type="Proteomes" id="UP001595926"/>
    </source>
</evidence>
<dbReference type="Pfam" id="PF08245">
    <property type="entry name" value="Mur_ligase_M"/>
    <property type="match status" value="1"/>
</dbReference>
<dbReference type="GO" id="GO:0008764">
    <property type="term" value="F:UDP-N-acetylmuramoylalanine-D-glutamate ligase activity"/>
    <property type="evidence" value="ECO:0007669"/>
    <property type="project" value="UniProtKB-EC"/>
</dbReference>
<comment type="pathway">
    <text evidence="2 7 8">Cell wall biogenesis; peptidoglycan biosynthesis.</text>
</comment>
<dbReference type="EC" id="6.3.2.9" evidence="7 8"/>
<keyword evidence="7 8" id="KW-0961">Cell wall biogenesis/degradation</keyword>
<dbReference type="SUPFAM" id="SSF53244">
    <property type="entry name" value="MurD-like peptide ligases, peptide-binding domain"/>
    <property type="match status" value="1"/>
</dbReference>
<dbReference type="InterPro" id="IPR004101">
    <property type="entry name" value="Mur_ligase_C"/>
</dbReference>
<proteinExistence type="inferred from homology"/>
<comment type="caution">
    <text evidence="11">The sequence shown here is derived from an EMBL/GenBank/DDBJ whole genome shotgun (WGS) entry which is preliminary data.</text>
</comment>
<dbReference type="PANTHER" id="PTHR43692:SF1">
    <property type="entry name" value="UDP-N-ACETYLMURAMOYLALANINE--D-GLUTAMATE LIGASE"/>
    <property type="match status" value="1"/>
</dbReference>
<dbReference type="HAMAP" id="MF_00639">
    <property type="entry name" value="MurD"/>
    <property type="match status" value="1"/>
</dbReference>
<keyword evidence="7 8" id="KW-0132">Cell division</keyword>
<keyword evidence="6 7" id="KW-0067">ATP-binding</keyword>
<keyword evidence="5 7" id="KW-0547">Nucleotide-binding</keyword>
<evidence type="ECO:0000256" key="8">
    <source>
        <dbReference type="RuleBase" id="RU003664"/>
    </source>
</evidence>
<evidence type="ECO:0000256" key="1">
    <source>
        <dbReference type="ARBA" id="ARBA00004496"/>
    </source>
</evidence>
<dbReference type="InterPro" id="IPR036565">
    <property type="entry name" value="Mur-like_cat_sf"/>
</dbReference>
<comment type="subcellular location">
    <subcellularLocation>
        <location evidence="1 7 8">Cytoplasm</location>
    </subcellularLocation>
</comment>
<comment type="similarity">
    <text evidence="7">Belongs to the MurCDEF family.</text>
</comment>
<dbReference type="InterPro" id="IPR013221">
    <property type="entry name" value="Mur_ligase_cen"/>
</dbReference>
<sequence length="420" mass="47760">MLSFFYKDVLINKILIVGYGSTGKSVEVYLEKYNVEVHISSSEADFLEKNLETYDLLVVSPGIPLNKNPYSNLENYKSKIISDIDLYYDAIKAKQIKLIAVTGSNGKSTVVTMLDTVLNNLGYKSILVGNIGTPILSKINDDVEFCVVEISSFQIDLLKDTKFDVSCVINISHDHLDRYDSYQEYIESKLNLEKFSREFFVYDFEGKGLKYNTVFSIRKSCIYKKEEKILALEETKLFGLHNLENIIVVLSILEKFNIDHKKVITELKEFEGLKHRCNKIGEIRGVSYINDSKGTNVGATVVAIDNLTNSKNIVLLLGGVAKGGDFSIMQRSVIGKVKFICIYGKDAEYIKVQLEKYFSNFEVLKDMKTAFAKTVNIASKNDIVLLSPACASFDEFRNYEHRGEEFIKLFNEYKEKIVKD</sequence>
<keyword evidence="3 7" id="KW-0963">Cytoplasm</keyword>
<evidence type="ECO:0000259" key="10">
    <source>
        <dbReference type="Pfam" id="PF08245"/>
    </source>
</evidence>
<feature type="domain" description="Mur ligase central" evidence="10">
    <location>
        <begin position="101"/>
        <end position="197"/>
    </location>
</feature>
<dbReference type="SUPFAM" id="SSF53623">
    <property type="entry name" value="MurD-like peptide ligases, catalytic domain"/>
    <property type="match status" value="1"/>
</dbReference>
<feature type="domain" description="Mur ligase C-terminal" evidence="9">
    <location>
        <begin position="275"/>
        <end position="390"/>
    </location>
</feature>
<dbReference type="PANTHER" id="PTHR43692">
    <property type="entry name" value="UDP-N-ACETYLMURAMOYLALANINE--D-GLUTAMATE LIGASE"/>
    <property type="match status" value="1"/>
</dbReference>
<feature type="binding site" evidence="7">
    <location>
        <begin position="103"/>
        <end position="109"/>
    </location>
    <ligand>
        <name>ATP</name>
        <dbReference type="ChEBI" id="CHEBI:30616"/>
    </ligand>
</feature>
<dbReference type="Proteomes" id="UP001595926">
    <property type="component" value="Unassembled WGS sequence"/>
</dbReference>
<dbReference type="InterPro" id="IPR005762">
    <property type="entry name" value="MurD"/>
</dbReference>
<evidence type="ECO:0000313" key="11">
    <source>
        <dbReference type="EMBL" id="MFC4891973.1"/>
    </source>
</evidence>
<evidence type="ECO:0000256" key="2">
    <source>
        <dbReference type="ARBA" id="ARBA00004752"/>
    </source>
</evidence>
<comment type="catalytic activity">
    <reaction evidence="7 8">
        <text>UDP-N-acetyl-alpha-D-muramoyl-L-alanine + D-glutamate + ATP = UDP-N-acetyl-alpha-D-muramoyl-L-alanyl-D-glutamate + ADP + phosphate + H(+)</text>
        <dbReference type="Rhea" id="RHEA:16429"/>
        <dbReference type="ChEBI" id="CHEBI:15378"/>
        <dbReference type="ChEBI" id="CHEBI:29986"/>
        <dbReference type="ChEBI" id="CHEBI:30616"/>
        <dbReference type="ChEBI" id="CHEBI:43474"/>
        <dbReference type="ChEBI" id="CHEBI:83898"/>
        <dbReference type="ChEBI" id="CHEBI:83900"/>
        <dbReference type="ChEBI" id="CHEBI:456216"/>
        <dbReference type="EC" id="6.3.2.9"/>
    </reaction>
</comment>
<protein>
    <recommendedName>
        <fullName evidence="7 8">UDP-N-acetylmuramoylalanine--D-glutamate ligase</fullName>
        <ecNumber evidence="7 8">6.3.2.9</ecNumber>
    </recommendedName>
    <alternativeName>
        <fullName evidence="7">D-glutamic acid-adding enzyme</fullName>
    </alternativeName>
    <alternativeName>
        <fullName evidence="7">UDP-N-acetylmuramoyl-L-alanyl-D-glutamate synthetase</fullName>
    </alternativeName>
</protein>
<gene>
    <name evidence="7 11" type="primary">murD</name>
    <name evidence="11" type="ORF">ACFPDQ_02790</name>
</gene>
<dbReference type="InterPro" id="IPR036615">
    <property type="entry name" value="Mur_ligase_C_dom_sf"/>
</dbReference>